<organism evidence="2 3">
    <name type="scientific">Niabella ginsengisoli</name>
    <dbReference type="NCBI Taxonomy" id="522298"/>
    <lineage>
        <taxon>Bacteria</taxon>
        <taxon>Pseudomonadati</taxon>
        <taxon>Bacteroidota</taxon>
        <taxon>Chitinophagia</taxon>
        <taxon>Chitinophagales</taxon>
        <taxon>Chitinophagaceae</taxon>
        <taxon>Niabella</taxon>
    </lineage>
</organism>
<evidence type="ECO:0000313" key="2">
    <source>
        <dbReference type="EMBL" id="MCH5600010.1"/>
    </source>
</evidence>
<protein>
    <submittedName>
        <fullName evidence="2">Uncharacterized protein</fullName>
    </submittedName>
</protein>
<gene>
    <name evidence="2" type="ORF">MKP09_19880</name>
</gene>
<sequence>MLTQEQIQEIENLCFSEGVYFYDVRMEMVDHISQAIEDILKQQAKMSFEEALKTASQEVGVYGFKYIVEEKEKEIRQAVRQRQFKLFRTFFTWPKIAGCLLLFVLVIIPYYYFELSAKTYVNISRLTMCIILLFWLFLRMPFKKAAKKLLTVKVINEGVLSAQWLLGVFGLGSLFTNNTEEGWTNAGWFAVLVSVITASIILLSLAEIMVHRAIYKSSRRNYPTVFTKY</sequence>
<feature type="transmembrane region" description="Helical" evidence="1">
    <location>
        <begin position="159"/>
        <end position="176"/>
    </location>
</feature>
<keyword evidence="3" id="KW-1185">Reference proteome</keyword>
<proteinExistence type="predicted"/>
<dbReference type="Proteomes" id="UP001202248">
    <property type="component" value="Unassembled WGS sequence"/>
</dbReference>
<feature type="transmembrane region" description="Helical" evidence="1">
    <location>
        <begin position="90"/>
        <end position="113"/>
    </location>
</feature>
<keyword evidence="1" id="KW-1133">Transmembrane helix</keyword>
<feature type="transmembrane region" description="Helical" evidence="1">
    <location>
        <begin position="188"/>
        <end position="210"/>
    </location>
</feature>
<feature type="transmembrane region" description="Helical" evidence="1">
    <location>
        <begin position="119"/>
        <end position="138"/>
    </location>
</feature>
<dbReference type="RefSeq" id="WP_240832028.1">
    <property type="nucleotide sequence ID" value="NZ_JAKWBL010000004.1"/>
</dbReference>
<evidence type="ECO:0000256" key="1">
    <source>
        <dbReference type="SAM" id="Phobius"/>
    </source>
</evidence>
<dbReference type="EMBL" id="JAKWBL010000004">
    <property type="protein sequence ID" value="MCH5600010.1"/>
    <property type="molecule type" value="Genomic_DNA"/>
</dbReference>
<keyword evidence="1" id="KW-0472">Membrane</keyword>
<keyword evidence="1" id="KW-0812">Transmembrane</keyword>
<accession>A0ABS9SNS5</accession>
<evidence type="ECO:0000313" key="3">
    <source>
        <dbReference type="Proteomes" id="UP001202248"/>
    </source>
</evidence>
<name>A0ABS9SNS5_9BACT</name>
<comment type="caution">
    <text evidence="2">The sequence shown here is derived from an EMBL/GenBank/DDBJ whole genome shotgun (WGS) entry which is preliminary data.</text>
</comment>
<reference evidence="2 3" key="1">
    <citation type="submission" date="2022-02" db="EMBL/GenBank/DDBJ databases">
        <authorList>
            <person name="Min J."/>
        </authorList>
    </citation>
    <scope>NUCLEOTIDE SEQUENCE [LARGE SCALE GENOMIC DNA]</scope>
    <source>
        <strain evidence="2 3">GR10-1</strain>
    </source>
</reference>